<dbReference type="InterPro" id="IPR010977">
    <property type="entry name" value="Aromatic_deC"/>
</dbReference>
<keyword evidence="1" id="KW-0456">Lyase</keyword>
<reference evidence="2 3" key="1">
    <citation type="journal article" date="2018" name="Sci. Data">
        <title>The draft genome sequence of cork oak.</title>
        <authorList>
            <person name="Ramos A.M."/>
            <person name="Usie A."/>
            <person name="Barbosa P."/>
            <person name="Barros P.M."/>
            <person name="Capote T."/>
            <person name="Chaves I."/>
            <person name="Simoes F."/>
            <person name="Abreu I."/>
            <person name="Carrasquinho I."/>
            <person name="Faro C."/>
            <person name="Guimaraes J.B."/>
            <person name="Mendonca D."/>
            <person name="Nobrega F."/>
            <person name="Rodrigues L."/>
            <person name="Saibo N.J.M."/>
            <person name="Varela M.C."/>
            <person name="Egas C."/>
            <person name="Matos J."/>
            <person name="Miguel C.M."/>
            <person name="Oliveira M.M."/>
            <person name="Ricardo C.P."/>
            <person name="Goncalves S."/>
        </authorList>
    </citation>
    <scope>NUCLEOTIDE SEQUENCE [LARGE SCALE GENOMIC DNA]</scope>
    <source>
        <strain evidence="3">cv. HL8</strain>
    </source>
</reference>
<dbReference type="Proteomes" id="UP000237347">
    <property type="component" value="Unassembled WGS sequence"/>
</dbReference>
<sequence>MDVVLYMGGGLVVFWRSTIDGDMPMNVMEATKGDIVVNLVEPVNKLNKKLLESINESGNVYTSSTVVDGAYIIRGAIGATLTGERHGVRAWKVIQKHADDLLSKY</sequence>
<accession>A0AAW0M245</accession>
<evidence type="ECO:0000313" key="3">
    <source>
        <dbReference type="Proteomes" id="UP000237347"/>
    </source>
</evidence>
<dbReference type="Gene3D" id="3.90.1150.10">
    <property type="entry name" value="Aspartate Aminotransferase, domain 1"/>
    <property type="match status" value="1"/>
</dbReference>
<gene>
    <name evidence="2" type="primary">TYDC5_1</name>
    <name evidence="2" type="ORF">CFP56_015924</name>
</gene>
<keyword evidence="1" id="KW-0210">Decarboxylase</keyword>
<dbReference type="GO" id="GO:0016831">
    <property type="term" value="F:carboxy-lyase activity"/>
    <property type="evidence" value="ECO:0007669"/>
    <property type="project" value="TreeGrafter"/>
</dbReference>
<organism evidence="2 3">
    <name type="scientific">Quercus suber</name>
    <name type="common">Cork oak</name>
    <dbReference type="NCBI Taxonomy" id="58331"/>
    <lineage>
        <taxon>Eukaryota</taxon>
        <taxon>Viridiplantae</taxon>
        <taxon>Streptophyta</taxon>
        <taxon>Embryophyta</taxon>
        <taxon>Tracheophyta</taxon>
        <taxon>Spermatophyta</taxon>
        <taxon>Magnoliopsida</taxon>
        <taxon>eudicotyledons</taxon>
        <taxon>Gunneridae</taxon>
        <taxon>Pentapetalae</taxon>
        <taxon>rosids</taxon>
        <taxon>fabids</taxon>
        <taxon>Fagales</taxon>
        <taxon>Fagaceae</taxon>
        <taxon>Quercus</taxon>
    </lineage>
</organism>
<evidence type="ECO:0000256" key="1">
    <source>
        <dbReference type="ARBA" id="ARBA00022793"/>
    </source>
</evidence>
<protein>
    <submittedName>
        <fullName evidence="2">Tyrosine/dopa decarboxylase 5</fullName>
    </submittedName>
</protein>
<proteinExistence type="predicted"/>
<dbReference type="PANTHER" id="PTHR11999">
    <property type="entry name" value="GROUP II PYRIDOXAL-5-PHOSPHATE DECARBOXYLASE"/>
    <property type="match status" value="1"/>
</dbReference>
<dbReference type="EMBL" id="PKMF04000024">
    <property type="protein sequence ID" value="KAK7857740.1"/>
    <property type="molecule type" value="Genomic_DNA"/>
</dbReference>
<dbReference type="AlphaFoldDB" id="A0AAW0M245"/>
<dbReference type="GO" id="GO:0005737">
    <property type="term" value="C:cytoplasm"/>
    <property type="evidence" value="ECO:0007669"/>
    <property type="project" value="TreeGrafter"/>
</dbReference>
<comment type="caution">
    <text evidence="2">The sequence shown here is derived from an EMBL/GenBank/DDBJ whole genome shotgun (WGS) entry which is preliminary data.</text>
</comment>
<dbReference type="InterPro" id="IPR015422">
    <property type="entry name" value="PyrdxlP-dep_Trfase_small"/>
</dbReference>
<evidence type="ECO:0000313" key="2">
    <source>
        <dbReference type="EMBL" id="KAK7857740.1"/>
    </source>
</evidence>
<keyword evidence="3" id="KW-1185">Reference proteome</keyword>
<name>A0AAW0M245_QUESU</name>
<dbReference type="PANTHER" id="PTHR11999:SF96">
    <property type="entry name" value="TYROSINE DECARBOXYLASE"/>
    <property type="match status" value="1"/>
</dbReference>